<dbReference type="AlphaFoldDB" id="A0A0C4YIG4"/>
<dbReference type="RefSeq" id="WP_158408317.1">
    <property type="nucleotide sequence ID" value="NZ_CP010537.1"/>
</dbReference>
<gene>
    <name evidence="1" type="ORF">RR42_s1220</name>
</gene>
<keyword evidence="2" id="KW-1185">Reference proteome</keyword>
<evidence type="ECO:0000313" key="1">
    <source>
        <dbReference type="EMBL" id="AJG22808.1"/>
    </source>
</evidence>
<sequence>MVDWFGGYSPKDGLFAQRWMRKPEDEQARTYSVKGLRTAAGIRASIGEVEGDNGM</sequence>
<dbReference type="STRING" id="68895.RR42_s1220"/>
<accession>A0A0C4YIG4</accession>
<evidence type="ECO:0000313" key="2">
    <source>
        <dbReference type="Proteomes" id="UP000031843"/>
    </source>
</evidence>
<reference evidence="1 2" key="1">
    <citation type="journal article" date="2015" name="Genome Announc.">
        <title>Complete Genome Sequence of Cupriavidus basilensis 4G11, Isolated from the Oak Ridge Field Research Center Site.</title>
        <authorList>
            <person name="Ray J."/>
            <person name="Waters R.J."/>
            <person name="Skerker J.M."/>
            <person name="Kuehl J.V."/>
            <person name="Price M.N."/>
            <person name="Huang J."/>
            <person name="Chakraborty R."/>
            <person name="Arkin A.P."/>
            <person name="Deutschbauer A."/>
        </authorList>
    </citation>
    <scope>NUCLEOTIDE SEQUENCE [LARGE SCALE GENOMIC DNA]</scope>
    <source>
        <strain evidence="1">4G11</strain>
    </source>
</reference>
<dbReference type="KEGG" id="cbw:RR42_s1220"/>
<proteinExistence type="predicted"/>
<dbReference type="EMBL" id="CP010537">
    <property type="protein sequence ID" value="AJG22808.1"/>
    <property type="molecule type" value="Genomic_DNA"/>
</dbReference>
<dbReference type="OrthoDB" id="8650075at2"/>
<organism evidence="1 2">
    <name type="scientific">Cupriavidus basilensis</name>
    <dbReference type="NCBI Taxonomy" id="68895"/>
    <lineage>
        <taxon>Bacteria</taxon>
        <taxon>Pseudomonadati</taxon>
        <taxon>Pseudomonadota</taxon>
        <taxon>Betaproteobacteria</taxon>
        <taxon>Burkholderiales</taxon>
        <taxon>Burkholderiaceae</taxon>
        <taxon>Cupriavidus</taxon>
    </lineage>
</organism>
<protein>
    <submittedName>
        <fullName evidence="1">Uncharacterized protein</fullName>
    </submittedName>
</protein>
<dbReference type="Proteomes" id="UP000031843">
    <property type="component" value="Chromosome secondary"/>
</dbReference>
<name>A0A0C4YIG4_9BURK</name>